<name>A0AAW2VUC8_9LAMI</name>
<reference evidence="2" key="2">
    <citation type="journal article" date="2024" name="Plant">
        <title>Genomic evolution and insights into agronomic trait innovations of Sesamum species.</title>
        <authorList>
            <person name="Miao H."/>
            <person name="Wang L."/>
            <person name="Qu L."/>
            <person name="Liu H."/>
            <person name="Sun Y."/>
            <person name="Le M."/>
            <person name="Wang Q."/>
            <person name="Wei S."/>
            <person name="Zheng Y."/>
            <person name="Lin W."/>
            <person name="Duan Y."/>
            <person name="Cao H."/>
            <person name="Xiong S."/>
            <person name="Wang X."/>
            <person name="Wei L."/>
            <person name="Li C."/>
            <person name="Ma Q."/>
            <person name="Ju M."/>
            <person name="Zhao R."/>
            <person name="Li G."/>
            <person name="Mu C."/>
            <person name="Tian Q."/>
            <person name="Mei H."/>
            <person name="Zhang T."/>
            <person name="Gao T."/>
            <person name="Zhang H."/>
        </authorList>
    </citation>
    <scope>NUCLEOTIDE SEQUENCE</scope>
    <source>
        <strain evidence="2">KEN1</strain>
    </source>
</reference>
<protein>
    <submittedName>
        <fullName evidence="2">Mitochondrial protein</fullName>
    </submittedName>
</protein>
<evidence type="ECO:0000313" key="2">
    <source>
        <dbReference type="EMBL" id="KAL0433344.1"/>
    </source>
</evidence>
<dbReference type="InterPro" id="IPR052343">
    <property type="entry name" value="Retrotransposon-Effector_Assoc"/>
</dbReference>
<dbReference type="EMBL" id="JACGWN010000009">
    <property type="protein sequence ID" value="KAL0433344.1"/>
    <property type="molecule type" value="Genomic_DNA"/>
</dbReference>
<dbReference type="InterPro" id="IPR000477">
    <property type="entry name" value="RT_dom"/>
</dbReference>
<feature type="domain" description="Reverse transcriptase" evidence="1">
    <location>
        <begin position="156"/>
        <end position="322"/>
    </location>
</feature>
<dbReference type="Pfam" id="PF00078">
    <property type="entry name" value="RVT_1"/>
    <property type="match status" value="1"/>
</dbReference>
<dbReference type="PANTHER" id="PTHR46890:SF48">
    <property type="entry name" value="RNA-DIRECTED DNA POLYMERASE"/>
    <property type="match status" value="1"/>
</dbReference>
<comment type="caution">
    <text evidence="2">The sequence shown here is derived from an EMBL/GenBank/DDBJ whole genome shotgun (WGS) entry which is preliminary data.</text>
</comment>
<gene>
    <name evidence="2" type="ORF">Slati_2668700</name>
</gene>
<dbReference type="PANTHER" id="PTHR46890">
    <property type="entry name" value="NON-LTR RETROLELEMENT REVERSE TRANSCRIPTASE-LIKE PROTEIN-RELATED"/>
    <property type="match status" value="1"/>
</dbReference>
<organism evidence="2">
    <name type="scientific">Sesamum latifolium</name>
    <dbReference type="NCBI Taxonomy" id="2727402"/>
    <lineage>
        <taxon>Eukaryota</taxon>
        <taxon>Viridiplantae</taxon>
        <taxon>Streptophyta</taxon>
        <taxon>Embryophyta</taxon>
        <taxon>Tracheophyta</taxon>
        <taxon>Spermatophyta</taxon>
        <taxon>Magnoliopsida</taxon>
        <taxon>eudicotyledons</taxon>
        <taxon>Gunneridae</taxon>
        <taxon>Pentapetalae</taxon>
        <taxon>asterids</taxon>
        <taxon>lamiids</taxon>
        <taxon>Lamiales</taxon>
        <taxon>Pedaliaceae</taxon>
        <taxon>Sesamum</taxon>
    </lineage>
</organism>
<sequence>MLEETYAKLEAGTLDRDRYAELESVRVGIEECHRSDMLKWKQLSKTHWLQDIDNNTRFFHSYASTPKWHNMIKRLRDEEGMWKEQEEDIQGILLRYFRDIFTSSGPSDSELNEVLALIQPWVSLEMNQVLAAPFTATEVKSAIFVMFPFKFPGPNGIPPFQSAFIHGRLITDNVLLAFELNHYIQGSRQSKGECIALKLDMSKAYDMVEWAFLRGTLLRLGFNHRFVGFIMLLVSTVSYSLTLNGNQFGYFFPERGIRQGDPLSPYMFIFYAGVFSCMLQDAELWGQLTGVTVARQAPRVSHLLFADDTLVFCKASLEDISEIGWILRCYAQASG</sequence>
<dbReference type="AlphaFoldDB" id="A0AAW2VUC8"/>
<reference evidence="2" key="1">
    <citation type="submission" date="2020-06" db="EMBL/GenBank/DDBJ databases">
        <authorList>
            <person name="Li T."/>
            <person name="Hu X."/>
            <person name="Zhang T."/>
            <person name="Song X."/>
            <person name="Zhang H."/>
            <person name="Dai N."/>
            <person name="Sheng W."/>
            <person name="Hou X."/>
            <person name="Wei L."/>
        </authorList>
    </citation>
    <scope>NUCLEOTIDE SEQUENCE</scope>
    <source>
        <strain evidence="2">KEN1</strain>
        <tissue evidence="2">Leaf</tissue>
    </source>
</reference>
<proteinExistence type="predicted"/>
<evidence type="ECO:0000259" key="1">
    <source>
        <dbReference type="Pfam" id="PF00078"/>
    </source>
</evidence>
<accession>A0AAW2VUC8</accession>